<accession>A0ABQ5HWU5</accession>
<reference evidence="1" key="1">
    <citation type="journal article" date="2022" name="Int. J. Mol. Sci.">
        <title>Draft Genome of Tanacetum Coccineum: Genomic Comparison of Closely Related Tanacetum-Family Plants.</title>
        <authorList>
            <person name="Yamashiro T."/>
            <person name="Shiraishi A."/>
            <person name="Nakayama K."/>
            <person name="Satake H."/>
        </authorList>
    </citation>
    <scope>NUCLEOTIDE SEQUENCE</scope>
</reference>
<dbReference type="Proteomes" id="UP001151760">
    <property type="component" value="Unassembled WGS sequence"/>
</dbReference>
<dbReference type="EMBL" id="BQNB010020052">
    <property type="protein sequence ID" value="GJT91800.1"/>
    <property type="molecule type" value="Genomic_DNA"/>
</dbReference>
<name>A0ABQ5HWU5_9ASTR</name>
<gene>
    <name evidence="1" type="ORF">Tco_1080645</name>
</gene>
<reference evidence="1" key="2">
    <citation type="submission" date="2022-01" db="EMBL/GenBank/DDBJ databases">
        <authorList>
            <person name="Yamashiro T."/>
            <person name="Shiraishi A."/>
            <person name="Satake H."/>
            <person name="Nakayama K."/>
        </authorList>
    </citation>
    <scope>NUCLEOTIDE SEQUENCE</scope>
</reference>
<comment type="caution">
    <text evidence="1">The sequence shown here is derived from an EMBL/GenBank/DDBJ whole genome shotgun (WGS) entry which is preliminary data.</text>
</comment>
<sequence>MYGDQSRAMQGVEIRGSNYFKCYASMQLIGLKFGHNLLTPKSTISKARTALEKNPAEHARTAFAVDPRIAFLLGLDFQQIVI</sequence>
<protein>
    <submittedName>
        <fullName evidence="1">Uncharacterized protein</fullName>
    </submittedName>
</protein>
<proteinExistence type="predicted"/>
<evidence type="ECO:0000313" key="2">
    <source>
        <dbReference type="Proteomes" id="UP001151760"/>
    </source>
</evidence>
<keyword evidence="2" id="KW-1185">Reference proteome</keyword>
<evidence type="ECO:0000313" key="1">
    <source>
        <dbReference type="EMBL" id="GJT91800.1"/>
    </source>
</evidence>
<organism evidence="1 2">
    <name type="scientific">Tanacetum coccineum</name>
    <dbReference type="NCBI Taxonomy" id="301880"/>
    <lineage>
        <taxon>Eukaryota</taxon>
        <taxon>Viridiplantae</taxon>
        <taxon>Streptophyta</taxon>
        <taxon>Embryophyta</taxon>
        <taxon>Tracheophyta</taxon>
        <taxon>Spermatophyta</taxon>
        <taxon>Magnoliopsida</taxon>
        <taxon>eudicotyledons</taxon>
        <taxon>Gunneridae</taxon>
        <taxon>Pentapetalae</taxon>
        <taxon>asterids</taxon>
        <taxon>campanulids</taxon>
        <taxon>Asterales</taxon>
        <taxon>Asteraceae</taxon>
        <taxon>Asteroideae</taxon>
        <taxon>Anthemideae</taxon>
        <taxon>Anthemidinae</taxon>
        <taxon>Tanacetum</taxon>
    </lineage>
</organism>